<dbReference type="Pfam" id="PF12738">
    <property type="entry name" value="PTCB-BRCT"/>
    <property type="match status" value="1"/>
</dbReference>
<reference evidence="4 5" key="1">
    <citation type="journal article" date="2014" name="Genome Announc.">
        <title>Draft genome sequence of Sclerotinia borealis, a psychrophilic plant pathogenic fungus.</title>
        <authorList>
            <person name="Mardanov A.V."/>
            <person name="Beletsky A.V."/>
            <person name="Kadnikov V.V."/>
            <person name="Ignatov A.N."/>
            <person name="Ravin N.V."/>
        </authorList>
    </citation>
    <scope>NUCLEOTIDE SEQUENCE [LARGE SCALE GENOMIC DNA]</scope>
    <source>
        <strain evidence="5">F-4157</strain>
    </source>
</reference>
<evidence type="ECO:0000313" key="4">
    <source>
        <dbReference type="EMBL" id="ESZ91472.1"/>
    </source>
</evidence>
<keyword evidence="5" id="KW-1185">Reference proteome</keyword>
<dbReference type="AlphaFoldDB" id="W9C3Z7"/>
<evidence type="ECO:0000256" key="1">
    <source>
        <dbReference type="SAM" id="MobiDB-lite"/>
    </source>
</evidence>
<dbReference type="Pfam" id="PF16893">
    <property type="entry name" value="fn3_2"/>
    <property type="match status" value="1"/>
</dbReference>
<gene>
    <name evidence="4" type="ORF">SBOR_8133</name>
</gene>
<dbReference type="InterPro" id="IPR031673">
    <property type="entry name" value="Chs5_N"/>
</dbReference>
<feature type="region of interest" description="Disordered" evidence="1">
    <location>
        <begin position="207"/>
        <end position="227"/>
    </location>
</feature>
<feature type="compositionally biased region" description="Basic and acidic residues" evidence="1">
    <location>
        <begin position="208"/>
        <end position="218"/>
    </location>
</feature>
<dbReference type="GO" id="GO:0000747">
    <property type="term" value="P:conjugation with cellular fusion"/>
    <property type="evidence" value="ECO:0007669"/>
    <property type="project" value="TreeGrafter"/>
</dbReference>
<dbReference type="GO" id="GO:0034044">
    <property type="term" value="C:exomer complex"/>
    <property type="evidence" value="ECO:0007669"/>
    <property type="project" value="TreeGrafter"/>
</dbReference>
<feature type="compositionally biased region" description="Polar residues" evidence="1">
    <location>
        <begin position="614"/>
        <end position="632"/>
    </location>
</feature>
<dbReference type="Gene3D" id="6.20.120.50">
    <property type="match status" value="1"/>
</dbReference>
<feature type="region of interest" description="Disordered" evidence="1">
    <location>
        <begin position="494"/>
        <end position="593"/>
    </location>
</feature>
<dbReference type="InterPro" id="IPR052827">
    <property type="entry name" value="CHS_Export/Cell_Fusion_Reg"/>
</dbReference>
<dbReference type="SMART" id="SM00292">
    <property type="entry name" value="BRCT"/>
    <property type="match status" value="1"/>
</dbReference>
<dbReference type="SUPFAM" id="SSF52113">
    <property type="entry name" value="BRCT domain"/>
    <property type="match status" value="1"/>
</dbReference>
<dbReference type="PANTHER" id="PTHR47351:SF1">
    <property type="entry name" value="CHITIN BIOSYNTHESIS PROTEIN CHS5"/>
    <property type="match status" value="1"/>
</dbReference>
<dbReference type="PROSITE" id="PS50853">
    <property type="entry name" value="FN3"/>
    <property type="match status" value="1"/>
</dbReference>
<dbReference type="PANTHER" id="PTHR47351">
    <property type="entry name" value="CHITIN BIOSYNTHESIS PROTEIN CHS5"/>
    <property type="match status" value="1"/>
</dbReference>
<proteinExistence type="predicted"/>
<dbReference type="OrthoDB" id="245697at2759"/>
<dbReference type="SUPFAM" id="SSF49265">
    <property type="entry name" value="Fibronectin type III"/>
    <property type="match status" value="1"/>
</dbReference>
<dbReference type="EMBL" id="AYSA01000492">
    <property type="protein sequence ID" value="ESZ91472.1"/>
    <property type="molecule type" value="Genomic_DNA"/>
</dbReference>
<dbReference type="InterPro" id="IPR036420">
    <property type="entry name" value="BRCT_dom_sf"/>
</dbReference>
<dbReference type="InterPro" id="IPR031669">
    <property type="entry name" value="Fn3_2"/>
</dbReference>
<dbReference type="Proteomes" id="UP000019487">
    <property type="component" value="Unassembled WGS sequence"/>
</dbReference>
<dbReference type="InterPro" id="IPR003961">
    <property type="entry name" value="FN3_dom"/>
</dbReference>
<feature type="domain" description="BRCT" evidence="2">
    <location>
        <begin position="399"/>
        <end position="487"/>
    </location>
</feature>
<dbReference type="Gene3D" id="3.40.50.10190">
    <property type="entry name" value="BRCT domain"/>
    <property type="match status" value="1"/>
</dbReference>
<dbReference type="Gene3D" id="2.60.40.10">
    <property type="entry name" value="Immunoglobulins"/>
    <property type="match status" value="1"/>
</dbReference>
<dbReference type="CDD" id="cd13945">
    <property type="entry name" value="Chs5_N"/>
    <property type="match status" value="1"/>
</dbReference>
<dbReference type="FunFam" id="2.60.40.10:FF:000453">
    <property type="entry name" value="Chitin biosynthesis protein CHS5"/>
    <property type="match status" value="1"/>
</dbReference>
<feature type="region of interest" description="Disordered" evidence="1">
    <location>
        <begin position="605"/>
        <end position="632"/>
    </location>
</feature>
<dbReference type="PROSITE" id="PS50172">
    <property type="entry name" value="BRCT"/>
    <property type="match status" value="1"/>
</dbReference>
<feature type="compositionally biased region" description="Low complexity" evidence="1">
    <location>
        <begin position="503"/>
        <end position="533"/>
    </location>
</feature>
<dbReference type="GO" id="GO:0046983">
    <property type="term" value="F:protein dimerization activity"/>
    <property type="evidence" value="ECO:0007669"/>
    <property type="project" value="InterPro"/>
</dbReference>
<evidence type="ECO:0000313" key="5">
    <source>
        <dbReference type="Proteomes" id="UP000019487"/>
    </source>
</evidence>
<dbReference type="HOGENOM" id="CLU_432899_0_0_1"/>
<feature type="domain" description="Fibronectin type-III" evidence="3">
    <location>
        <begin position="311"/>
        <end position="405"/>
    </location>
</feature>
<dbReference type="InterPro" id="IPR036116">
    <property type="entry name" value="FN3_sf"/>
</dbReference>
<dbReference type="GO" id="GO:0005802">
    <property type="term" value="C:trans-Golgi network"/>
    <property type="evidence" value="ECO:0007669"/>
    <property type="project" value="TreeGrafter"/>
</dbReference>
<name>W9C3Z7_SCLBF</name>
<dbReference type="CDD" id="cd00063">
    <property type="entry name" value="FN3"/>
    <property type="match status" value="1"/>
</dbReference>
<organism evidence="4 5">
    <name type="scientific">Sclerotinia borealis (strain F-4128)</name>
    <dbReference type="NCBI Taxonomy" id="1432307"/>
    <lineage>
        <taxon>Eukaryota</taxon>
        <taxon>Fungi</taxon>
        <taxon>Dikarya</taxon>
        <taxon>Ascomycota</taxon>
        <taxon>Pezizomycotina</taxon>
        <taxon>Leotiomycetes</taxon>
        <taxon>Helotiales</taxon>
        <taxon>Sclerotiniaceae</taxon>
        <taxon>Sclerotinia</taxon>
    </lineage>
</organism>
<evidence type="ECO:0000259" key="2">
    <source>
        <dbReference type="PROSITE" id="PS50172"/>
    </source>
</evidence>
<dbReference type="InterPro" id="IPR013783">
    <property type="entry name" value="Ig-like_fold"/>
</dbReference>
<sequence length="632" mass="68484">MALRTAIAVEARFSAMRRTGELITADALSYGSMKGINGNDQCFSYKLASSHAYSSMQAPAVSKAHHSEHYRIKHLLVNRTSPLWISVFCAKLNGGNKRVIRTHMVRRIRTAITVALKKHGYDFSGKRVSAGVEKVGTDEDLFGTMIISAKEAALTAKMDVLEKQAEVAVGTMLRMSGQKSKMNLHQNFQRPGKGSNEIRRTHVGNKMRGSEEGIRNREAVATSQPRNLTTSQRLLPMLISLTVGKVDAGVAVLLTQDKRLIEFPSILLPPNISSGSIVDITVARNLVSEEKSQKSFVALQDSIFNSFGASEPSAPVLRCRNATQTSVVLEWDPIDLATADVISLSLFRNGQKAGNIPRPSQMLSTKISGLAVDTEYTFHLVLRTSAGTFSSEKVVVKTHKMTDLSGITITPGILPAALRESLVTAVERIGAKMADSVRIDTTHFVTTEGRGIAWEKAVEMNIPVVRPEWVEGCERGGRIVGVRQYYLDADPKQRQVVSNATSPQPAQAEPPKEQITTPPTSPPSTNGTNGRTAPPTPPAKDIPKPHKEEREKGQEEEDSSSDSGGGGEKEETEKTVVPEEQKSRASDVEQQKLALRPAAAFGISADDLTKSGEENASGNQTPGNASFQDVAL</sequence>
<dbReference type="Pfam" id="PF16892">
    <property type="entry name" value="CHS5_N"/>
    <property type="match status" value="1"/>
</dbReference>
<dbReference type="CDD" id="cd17742">
    <property type="entry name" value="BRCT_CHS5_like"/>
    <property type="match status" value="1"/>
</dbReference>
<comment type="caution">
    <text evidence="4">The sequence shown here is derived from an EMBL/GenBank/DDBJ whole genome shotgun (WGS) entry which is preliminary data.</text>
</comment>
<dbReference type="STRING" id="1432307.W9C3Z7"/>
<dbReference type="GO" id="GO:0006893">
    <property type="term" value="P:Golgi to plasma membrane transport"/>
    <property type="evidence" value="ECO:0007669"/>
    <property type="project" value="TreeGrafter"/>
</dbReference>
<feature type="compositionally biased region" description="Basic and acidic residues" evidence="1">
    <location>
        <begin position="541"/>
        <end position="553"/>
    </location>
</feature>
<accession>W9C3Z7</accession>
<dbReference type="InterPro" id="IPR001357">
    <property type="entry name" value="BRCT_dom"/>
</dbReference>
<evidence type="ECO:0000259" key="3">
    <source>
        <dbReference type="PROSITE" id="PS50853"/>
    </source>
</evidence>
<protein>
    <submittedName>
        <fullName evidence="4">BRCA1 C Terminus domain-containing protein</fullName>
    </submittedName>
</protein>
<feature type="compositionally biased region" description="Basic and acidic residues" evidence="1">
    <location>
        <begin position="567"/>
        <end position="590"/>
    </location>
</feature>